<comment type="caution">
    <text evidence="1">The sequence shown here is derived from an EMBL/GenBank/DDBJ whole genome shotgun (WGS) entry which is preliminary data.</text>
</comment>
<evidence type="ECO:0000313" key="2">
    <source>
        <dbReference type="Proteomes" id="UP000824533"/>
    </source>
</evidence>
<dbReference type="EMBL" id="CM034405">
    <property type="protein sequence ID" value="KAJ0173534.1"/>
    <property type="molecule type" value="Genomic_DNA"/>
</dbReference>
<gene>
    <name evidence="1" type="ORF">K1T71_010683</name>
</gene>
<organism evidence="1 2">
    <name type="scientific">Dendrolimus kikuchii</name>
    <dbReference type="NCBI Taxonomy" id="765133"/>
    <lineage>
        <taxon>Eukaryota</taxon>
        <taxon>Metazoa</taxon>
        <taxon>Ecdysozoa</taxon>
        <taxon>Arthropoda</taxon>
        <taxon>Hexapoda</taxon>
        <taxon>Insecta</taxon>
        <taxon>Pterygota</taxon>
        <taxon>Neoptera</taxon>
        <taxon>Endopterygota</taxon>
        <taxon>Lepidoptera</taxon>
        <taxon>Glossata</taxon>
        <taxon>Ditrysia</taxon>
        <taxon>Bombycoidea</taxon>
        <taxon>Lasiocampidae</taxon>
        <taxon>Dendrolimus</taxon>
    </lineage>
</organism>
<reference evidence="1 2" key="1">
    <citation type="journal article" date="2021" name="Front. Genet.">
        <title>Chromosome-Level Genome Assembly Reveals Significant Gene Expansion in the Toll and IMD Signaling Pathways of Dendrolimus kikuchii.</title>
        <authorList>
            <person name="Zhou J."/>
            <person name="Wu P."/>
            <person name="Xiong Z."/>
            <person name="Liu N."/>
            <person name="Zhao N."/>
            <person name="Ji M."/>
            <person name="Qiu Y."/>
            <person name="Yang B."/>
        </authorList>
    </citation>
    <scope>NUCLEOTIDE SEQUENCE [LARGE SCALE GENOMIC DNA]</scope>
    <source>
        <strain evidence="1">Ann1</strain>
    </source>
</reference>
<keyword evidence="2" id="KW-1185">Reference proteome</keyword>
<evidence type="ECO:0000313" key="1">
    <source>
        <dbReference type="EMBL" id="KAJ0173534.1"/>
    </source>
</evidence>
<protein>
    <submittedName>
        <fullName evidence="1">Uncharacterized protein</fullName>
    </submittedName>
</protein>
<dbReference type="Proteomes" id="UP000824533">
    <property type="component" value="Linkage Group LG19"/>
</dbReference>
<name>A0ACC1CPH3_9NEOP</name>
<proteinExistence type="predicted"/>
<accession>A0ACC1CPH3</accession>
<sequence length="645" mass="74007">MNTTYDSYSDVEDITRNISNKDCDVSISDALAGLRISALTKAAKMSPNVKEVTIGPRSPLKKEIVVENHQVEFKQESEENLLEDIIRKDLRYLLIMREHQAQLQETSEILCMNLIEKMMSRKAETAMCFGKMLSDECQRRAMEYKARKVQLLKELQNNDNLKILEMAKLDEQRNPIIHTQTLENMNRILEEQNKATARFASITDSHTKICICYNNISNILNTEPLAKDISNKYITSINTVIGNISVIMDLCKTGTVTDKEAKQAEVLAINIDNIKKKILNDLKEIKQQKLIQKQQEEELQRKEIEKKKAQEIKAAEIAQVQKAAPLQANKIKPTFYSIKNYEYFKQLSEFLHQYEGQYKELLENANLKKFRFDCQKAVNTPVNALSSVSGSHIKDKYEKLYKLLKGERVQVLDIYVTATQHPQGLAYCTALLAKKIVRQGDLVVSSNPDAAFPLASVTVALWSQFPEFGKLLEAYFHRQCPYLVPMLLPQKEGQSNKEFYISRGYTYNDEGVVEKQDKFLKRMSGIFRLRCAIWVAKSPKFINATNPCGLRYGWQWLSSFINLKPESDICATLIHDFFIVCGSEFKKCYGKQFIKIIKLISKDYLQILQNIDEGGPKIRLEVFLQNVLTTGIIEPPSGLVQSRTW</sequence>